<evidence type="ECO:0000313" key="7">
    <source>
        <dbReference type="Ensembl" id="ENSGEVP00005016134.1"/>
    </source>
</evidence>
<protein>
    <recommendedName>
        <fullName evidence="6">LRAT domain-containing protein</fullName>
    </recommendedName>
</protein>
<evidence type="ECO:0000256" key="3">
    <source>
        <dbReference type="ARBA" id="ARBA00022801"/>
    </source>
</evidence>
<evidence type="ECO:0000259" key="6">
    <source>
        <dbReference type="PROSITE" id="PS51934"/>
    </source>
</evidence>
<name>A0A8C4WJT2_9SAUR</name>
<reference evidence="7" key="3">
    <citation type="submission" date="2025-09" db="UniProtKB">
        <authorList>
            <consortium name="Ensembl"/>
        </authorList>
    </citation>
    <scope>IDENTIFICATION</scope>
</reference>
<accession>A0A8C4WJT2</accession>
<dbReference type="Ensembl" id="ENSGEVT00005016944.1">
    <property type="protein sequence ID" value="ENSGEVP00005016134.1"/>
    <property type="gene ID" value="ENSGEVG00005011390.1"/>
</dbReference>
<proteinExistence type="inferred from homology"/>
<dbReference type="GO" id="GO:0070292">
    <property type="term" value="P:N-acylphosphatidylethanolamine metabolic process"/>
    <property type="evidence" value="ECO:0007669"/>
    <property type="project" value="TreeGrafter"/>
</dbReference>
<keyword evidence="5" id="KW-1133">Transmembrane helix</keyword>
<dbReference type="AlphaFoldDB" id="A0A8C4WJT2"/>
<feature type="domain" description="LRAT" evidence="6">
    <location>
        <begin position="15"/>
        <end position="126"/>
    </location>
</feature>
<keyword evidence="3" id="KW-0378">Hydrolase</keyword>
<organism evidence="7 8">
    <name type="scientific">Gopherus evgoodei</name>
    <name type="common">Goodes thornscrub tortoise</name>
    <dbReference type="NCBI Taxonomy" id="1825980"/>
    <lineage>
        <taxon>Eukaryota</taxon>
        <taxon>Metazoa</taxon>
        <taxon>Chordata</taxon>
        <taxon>Craniata</taxon>
        <taxon>Vertebrata</taxon>
        <taxon>Euteleostomi</taxon>
        <taxon>Archelosauria</taxon>
        <taxon>Testudinata</taxon>
        <taxon>Testudines</taxon>
        <taxon>Cryptodira</taxon>
        <taxon>Durocryptodira</taxon>
        <taxon>Testudinoidea</taxon>
        <taxon>Testudinidae</taxon>
        <taxon>Gopherus</taxon>
    </lineage>
</organism>
<dbReference type="GO" id="GO:0005737">
    <property type="term" value="C:cytoplasm"/>
    <property type="evidence" value="ECO:0007669"/>
    <property type="project" value="TreeGrafter"/>
</dbReference>
<keyword evidence="5" id="KW-0472">Membrane</keyword>
<gene>
    <name evidence="7" type="primary">LOC115655357</name>
</gene>
<dbReference type="Pfam" id="PF04970">
    <property type="entry name" value="LRAT"/>
    <property type="match status" value="1"/>
</dbReference>
<dbReference type="InterPro" id="IPR007053">
    <property type="entry name" value="LRAT_dom"/>
</dbReference>
<sequence length="175" mass="19524">MLILLQQVEPKPGDLIEISRFGYRHWALYVGYGYVIHLVTRTGFSSLMSVVADKAVVRKEPLWAVVKDDDYWVNNKHDRKLPRRSVDQIIQEAESLVGKTMPYSVTSENCEHFVTKLRYGVARSDQVGAEWALLCVCVCVYAMVAGMVGIVGIGVLVAAATFIGSLLSDNKQEDE</sequence>
<dbReference type="InterPro" id="IPR051496">
    <property type="entry name" value="H-rev107_PLA/AT"/>
</dbReference>
<keyword evidence="2" id="KW-0808">Transferase</keyword>
<dbReference type="PANTHER" id="PTHR13943">
    <property type="entry name" value="HRAS-LIKE SUPPRESSOR - RELATED"/>
    <property type="match status" value="1"/>
</dbReference>
<keyword evidence="8" id="KW-1185">Reference proteome</keyword>
<dbReference type="GO" id="GO:0016410">
    <property type="term" value="F:N-acyltransferase activity"/>
    <property type="evidence" value="ECO:0007669"/>
    <property type="project" value="TreeGrafter"/>
</dbReference>
<dbReference type="GeneTree" id="ENSGT00940000162660"/>
<dbReference type="PROSITE" id="PS51934">
    <property type="entry name" value="LRAT"/>
    <property type="match status" value="1"/>
</dbReference>
<evidence type="ECO:0000256" key="1">
    <source>
        <dbReference type="ARBA" id="ARBA00007824"/>
    </source>
</evidence>
<comment type="similarity">
    <text evidence="1">Belongs to the H-rev107 family.</text>
</comment>
<dbReference type="GO" id="GO:0004623">
    <property type="term" value="F:phospholipase A2 activity"/>
    <property type="evidence" value="ECO:0007669"/>
    <property type="project" value="TreeGrafter"/>
</dbReference>
<dbReference type="OrthoDB" id="421951at2759"/>
<keyword evidence="4" id="KW-0443">Lipid metabolism</keyword>
<dbReference type="Proteomes" id="UP000694390">
    <property type="component" value="Chromosome 7"/>
</dbReference>
<reference evidence="7" key="1">
    <citation type="submission" date="2019-06" db="EMBL/GenBank/DDBJ databases">
        <title>G10K-VGP Goodes thornscrub tortoise genome, primary haplotype.</title>
        <authorList>
            <person name="Murphy B."/>
            <person name="Edwards T."/>
            <person name="Rhie A."/>
            <person name="Koren S."/>
            <person name="Phillippy A."/>
            <person name="Fedrigo O."/>
            <person name="Haase B."/>
            <person name="Mountcastle J."/>
            <person name="Lewin H."/>
            <person name="Damas J."/>
            <person name="Howe K."/>
            <person name="Formenti G."/>
            <person name="Myers G."/>
            <person name="Durbin R."/>
            <person name="Jarvis E.D."/>
        </authorList>
    </citation>
    <scope>NUCLEOTIDE SEQUENCE [LARGE SCALE GENOMIC DNA]</scope>
</reference>
<reference evidence="7" key="2">
    <citation type="submission" date="2025-08" db="UniProtKB">
        <authorList>
            <consortium name="Ensembl"/>
        </authorList>
    </citation>
    <scope>IDENTIFICATION</scope>
</reference>
<dbReference type="PANTHER" id="PTHR13943:SF31">
    <property type="entry name" value="PHOSPHOLIPASE A AND ACYLTRANSFERASE 3"/>
    <property type="match status" value="1"/>
</dbReference>
<evidence type="ECO:0000256" key="5">
    <source>
        <dbReference type="SAM" id="Phobius"/>
    </source>
</evidence>
<keyword evidence="5" id="KW-0812">Transmembrane</keyword>
<evidence type="ECO:0000313" key="8">
    <source>
        <dbReference type="Proteomes" id="UP000694390"/>
    </source>
</evidence>
<dbReference type="Gene3D" id="3.90.1720.10">
    <property type="entry name" value="endopeptidase domain like (from Nostoc punctiforme)"/>
    <property type="match status" value="1"/>
</dbReference>
<feature type="transmembrane region" description="Helical" evidence="5">
    <location>
        <begin position="131"/>
        <end position="164"/>
    </location>
</feature>
<evidence type="ECO:0000256" key="4">
    <source>
        <dbReference type="ARBA" id="ARBA00023098"/>
    </source>
</evidence>
<dbReference type="GO" id="GO:0008970">
    <property type="term" value="F:phospholipase A1 activity"/>
    <property type="evidence" value="ECO:0007669"/>
    <property type="project" value="TreeGrafter"/>
</dbReference>
<evidence type="ECO:0000256" key="2">
    <source>
        <dbReference type="ARBA" id="ARBA00022679"/>
    </source>
</evidence>